<gene>
    <name evidence="2" type="ORF">GM1_015_00190</name>
</gene>
<dbReference type="InterPro" id="IPR013974">
    <property type="entry name" value="SAF"/>
</dbReference>
<dbReference type="SMART" id="SM00858">
    <property type="entry name" value="SAF"/>
    <property type="match status" value="1"/>
</dbReference>
<protein>
    <recommendedName>
        <fullName evidence="1">SAF domain-containing protein</fullName>
    </recommendedName>
</protein>
<comment type="caution">
    <text evidence="2">The sequence shown here is derived from an EMBL/GenBank/DDBJ whole genome shotgun (WGS) entry which is preliminary data.</text>
</comment>
<dbReference type="AlphaFoldDB" id="M3UKK1"/>
<evidence type="ECO:0000313" key="3">
    <source>
        <dbReference type="Proteomes" id="UP000035009"/>
    </source>
</evidence>
<feature type="domain" description="SAF" evidence="1">
    <location>
        <begin position="18"/>
        <end position="79"/>
    </location>
</feature>
<reference evidence="2 3" key="1">
    <citation type="submission" date="2013-02" db="EMBL/GenBank/DDBJ databases">
        <title>Whole genome shotgun sequence of Gordonia malaquae NBRC 108250.</title>
        <authorList>
            <person name="Yoshida I."/>
            <person name="Hosoyama A."/>
            <person name="Tsuchikane K."/>
            <person name="Ando Y."/>
            <person name="Baba S."/>
            <person name="Ohji S."/>
            <person name="Hamada M."/>
            <person name="Tamura T."/>
            <person name="Yamazoe A."/>
            <person name="Yamazaki S."/>
            <person name="Fujita N."/>
        </authorList>
    </citation>
    <scope>NUCLEOTIDE SEQUENCE [LARGE SCALE GENOMIC DNA]</scope>
    <source>
        <strain evidence="2 3">NBRC 108250</strain>
    </source>
</reference>
<dbReference type="Gene3D" id="3.90.1210.10">
    <property type="entry name" value="Antifreeze-like/N-acetylneuraminic acid synthase C-terminal domain"/>
    <property type="match status" value="1"/>
</dbReference>
<keyword evidence="3" id="KW-1185">Reference proteome</keyword>
<name>M3UKK1_GORML</name>
<accession>M3UKK1</accession>
<sequence>MVGAGVLTVIDNRTPTSPTALVAARDLKPGEIVTADDVRVAPVPHDLMPDDPPDVNAIAGRHVTGPIHAGEIITRHRLLDPRLPAEMTGDDQARLVPVRPADESSTAFIRPGDTVDLLTENGDVLARDATVALSPQTDGSGRPGPVLVALPAAAAHRVASAGLREQITFVLH</sequence>
<evidence type="ECO:0000313" key="2">
    <source>
        <dbReference type="EMBL" id="GAC80145.1"/>
    </source>
</evidence>
<evidence type="ECO:0000259" key="1">
    <source>
        <dbReference type="SMART" id="SM00858"/>
    </source>
</evidence>
<proteinExistence type="predicted"/>
<dbReference type="eggNOG" id="COG3745">
    <property type="taxonomic scope" value="Bacteria"/>
</dbReference>
<organism evidence="2 3">
    <name type="scientific">Gordonia malaquae NBRC 108250</name>
    <dbReference type="NCBI Taxonomy" id="1223542"/>
    <lineage>
        <taxon>Bacteria</taxon>
        <taxon>Bacillati</taxon>
        <taxon>Actinomycetota</taxon>
        <taxon>Actinomycetes</taxon>
        <taxon>Mycobacteriales</taxon>
        <taxon>Gordoniaceae</taxon>
        <taxon>Gordonia</taxon>
    </lineage>
</organism>
<dbReference type="EMBL" id="BAOP01000015">
    <property type="protein sequence ID" value="GAC80145.1"/>
    <property type="molecule type" value="Genomic_DNA"/>
</dbReference>
<dbReference type="CDD" id="cd11614">
    <property type="entry name" value="SAF_CpaB_FlgA_like"/>
    <property type="match status" value="1"/>
</dbReference>
<dbReference type="Proteomes" id="UP000035009">
    <property type="component" value="Unassembled WGS sequence"/>
</dbReference>
<dbReference type="STRING" id="410332.SAMN04488550_1092"/>
<dbReference type="Pfam" id="PF08666">
    <property type="entry name" value="SAF"/>
    <property type="match status" value="1"/>
</dbReference>